<evidence type="ECO:0000256" key="7">
    <source>
        <dbReference type="ARBA" id="ARBA00023027"/>
    </source>
</evidence>
<evidence type="ECO:0000313" key="9">
    <source>
        <dbReference type="EMBL" id="KAJ7066865.1"/>
    </source>
</evidence>
<dbReference type="GO" id="GO:0005634">
    <property type="term" value="C:nucleus"/>
    <property type="evidence" value="ECO:0007669"/>
    <property type="project" value="TreeGrafter"/>
</dbReference>
<comment type="catalytic activity">
    <reaction evidence="8">
        <text>beta-nicotinamide D-ribonucleotide + ATP + H(+) = diphosphate + NAD(+)</text>
        <dbReference type="Rhea" id="RHEA:21360"/>
        <dbReference type="ChEBI" id="CHEBI:14649"/>
        <dbReference type="ChEBI" id="CHEBI:15378"/>
        <dbReference type="ChEBI" id="CHEBI:30616"/>
        <dbReference type="ChEBI" id="CHEBI:33019"/>
        <dbReference type="ChEBI" id="CHEBI:57540"/>
        <dbReference type="EC" id="2.7.7.1"/>
    </reaction>
</comment>
<keyword evidence="6" id="KW-0067">ATP-binding</keyword>
<dbReference type="GO" id="GO:0000309">
    <property type="term" value="F:nicotinamide-nucleotide adenylyltransferase activity"/>
    <property type="evidence" value="ECO:0007669"/>
    <property type="project" value="UniProtKB-EC"/>
</dbReference>
<reference evidence="9" key="1">
    <citation type="submission" date="2023-03" db="EMBL/GenBank/DDBJ databases">
        <title>Massive genome expansion in bonnet fungi (Mycena s.s.) driven by repeated elements and novel gene families across ecological guilds.</title>
        <authorList>
            <consortium name="Lawrence Berkeley National Laboratory"/>
            <person name="Harder C.B."/>
            <person name="Miyauchi S."/>
            <person name="Viragh M."/>
            <person name="Kuo A."/>
            <person name="Thoen E."/>
            <person name="Andreopoulos B."/>
            <person name="Lu D."/>
            <person name="Skrede I."/>
            <person name="Drula E."/>
            <person name="Henrissat B."/>
            <person name="Morin E."/>
            <person name="Kohler A."/>
            <person name="Barry K."/>
            <person name="LaButti K."/>
            <person name="Morin E."/>
            <person name="Salamov A."/>
            <person name="Lipzen A."/>
            <person name="Mereny Z."/>
            <person name="Hegedus B."/>
            <person name="Baldrian P."/>
            <person name="Stursova M."/>
            <person name="Weitz H."/>
            <person name="Taylor A."/>
            <person name="Grigoriev I.V."/>
            <person name="Nagy L.G."/>
            <person name="Martin F."/>
            <person name="Kauserud H."/>
        </authorList>
    </citation>
    <scope>NUCLEOTIDE SEQUENCE</scope>
    <source>
        <strain evidence="9">CBHHK173m</strain>
    </source>
</reference>
<keyword evidence="10" id="KW-1185">Reference proteome</keyword>
<evidence type="ECO:0000256" key="4">
    <source>
        <dbReference type="ARBA" id="ARBA00022695"/>
    </source>
</evidence>
<dbReference type="GO" id="GO:0005524">
    <property type="term" value="F:ATP binding"/>
    <property type="evidence" value="ECO:0007669"/>
    <property type="project" value="UniProtKB-KW"/>
</dbReference>
<dbReference type="Gene3D" id="3.40.50.620">
    <property type="entry name" value="HUPs"/>
    <property type="match status" value="1"/>
</dbReference>
<dbReference type="CDD" id="cd02165">
    <property type="entry name" value="NMNAT"/>
    <property type="match status" value="1"/>
</dbReference>
<dbReference type="EMBL" id="JARJCN010000158">
    <property type="protein sequence ID" value="KAJ7066865.1"/>
    <property type="molecule type" value="Genomic_DNA"/>
</dbReference>
<dbReference type="AlphaFoldDB" id="A0AAD6TM11"/>
<dbReference type="SUPFAM" id="SSF52374">
    <property type="entry name" value="Nucleotidylyl transferase"/>
    <property type="match status" value="1"/>
</dbReference>
<keyword evidence="7" id="KW-0520">NAD</keyword>
<keyword evidence="4" id="KW-0548">Nucleotidyltransferase</keyword>
<dbReference type="PANTHER" id="PTHR31285:SF0">
    <property type="entry name" value="NICOTINAMIDE MONONUCLEOTIDE ADENYLYLTRANSFERASE"/>
    <property type="match status" value="1"/>
</dbReference>
<protein>
    <recommendedName>
        <fullName evidence="11">Nicotinamide-nucleotide adenylyltransferase</fullName>
    </recommendedName>
</protein>
<dbReference type="GO" id="GO:0009435">
    <property type="term" value="P:NAD+ biosynthetic process"/>
    <property type="evidence" value="ECO:0007669"/>
    <property type="project" value="InterPro"/>
</dbReference>
<dbReference type="PANTHER" id="PTHR31285">
    <property type="entry name" value="NICOTINAMIDE MONONUCLEOTIDE ADENYLYLTRANSFERASE"/>
    <property type="match status" value="1"/>
</dbReference>
<sequence>MASSLTATASSLSRTTATALLSKVQRGLSPLELVYVPHDNWLPQRPRISILDASFNPPTIAHLALATTPASTAADARLFLLSVRNADKVLKPGDATHLQRLDMMLLLARRHRAAVALIDEPTFAGKARVLCTAFPGASVTFLLGFDTLERVLAPRYYGGEALMAAALDTFFSPAQDNARIVCARRGAVSPESQTLARAERFVADGRIELVDIGEAEQTYSSTAVRDAIARGDDSWKQLVTPDIAEYIMGEKLYVAVNE</sequence>
<evidence type="ECO:0000256" key="1">
    <source>
        <dbReference type="ARBA" id="ARBA00004790"/>
    </source>
</evidence>
<proteinExistence type="predicted"/>
<organism evidence="9 10">
    <name type="scientific">Mycena belliarum</name>
    <dbReference type="NCBI Taxonomy" id="1033014"/>
    <lineage>
        <taxon>Eukaryota</taxon>
        <taxon>Fungi</taxon>
        <taxon>Dikarya</taxon>
        <taxon>Basidiomycota</taxon>
        <taxon>Agaricomycotina</taxon>
        <taxon>Agaricomycetes</taxon>
        <taxon>Agaricomycetidae</taxon>
        <taxon>Agaricales</taxon>
        <taxon>Marasmiineae</taxon>
        <taxon>Mycenaceae</taxon>
        <taxon>Mycena</taxon>
    </lineage>
</organism>
<accession>A0AAD6TM11</accession>
<evidence type="ECO:0000256" key="2">
    <source>
        <dbReference type="ARBA" id="ARBA00022642"/>
    </source>
</evidence>
<dbReference type="GO" id="GO:0005737">
    <property type="term" value="C:cytoplasm"/>
    <property type="evidence" value="ECO:0007669"/>
    <property type="project" value="TreeGrafter"/>
</dbReference>
<comment type="caution">
    <text evidence="9">The sequence shown here is derived from an EMBL/GenBank/DDBJ whole genome shotgun (WGS) entry which is preliminary data.</text>
</comment>
<evidence type="ECO:0000256" key="8">
    <source>
        <dbReference type="ARBA" id="ARBA00049001"/>
    </source>
</evidence>
<keyword evidence="2" id="KW-0662">Pyridine nucleotide biosynthesis</keyword>
<evidence type="ECO:0000256" key="5">
    <source>
        <dbReference type="ARBA" id="ARBA00022741"/>
    </source>
</evidence>
<dbReference type="InterPro" id="IPR005248">
    <property type="entry name" value="NadD/NMNAT"/>
</dbReference>
<keyword evidence="5" id="KW-0547">Nucleotide-binding</keyword>
<dbReference type="InterPro" id="IPR014729">
    <property type="entry name" value="Rossmann-like_a/b/a_fold"/>
</dbReference>
<evidence type="ECO:0008006" key="11">
    <source>
        <dbReference type="Google" id="ProtNLM"/>
    </source>
</evidence>
<name>A0AAD6TM11_9AGAR</name>
<gene>
    <name evidence="9" type="ORF">B0H15DRAFT_154271</name>
</gene>
<comment type="pathway">
    <text evidence="1">Cofactor biosynthesis; NAD(+) biosynthesis.</text>
</comment>
<evidence type="ECO:0000313" key="10">
    <source>
        <dbReference type="Proteomes" id="UP001222325"/>
    </source>
</evidence>
<evidence type="ECO:0000256" key="3">
    <source>
        <dbReference type="ARBA" id="ARBA00022679"/>
    </source>
</evidence>
<keyword evidence="3" id="KW-0808">Transferase</keyword>
<dbReference type="Proteomes" id="UP001222325">
    <property type="component" value="Unassembled WGS sequence"/>
</dbReference>
<dbReference type="GO" id="GO:0016887">
    <property type="term" value="F:ATP hydrolysis activity"/>
    <property type="evidence" value="ECO:0007669"/>
    <property type="project" value="TreeGrafter"/>
</dbReference>
<evidence type="ECO:0000256" key="6">
    <source>
        <dbReference type="ARBA" id="ARBA00022840"/>
    </source>
</evidence>